<evidence type="ECO:0000256" key="2">
    <source>
        <dbReference type="ARBA" id="ARBA00022737"/>
    </source>
</evidence>
<dbReference type="EMBL" id="UZAL01030842">
    <property type="protein sequence ID" value="VDP55858.1"/>
    <property type="molecule type" value="Genomic_DNA"/>
</dbReference>
<keyword evidence="2" id="KW-0677">Repeat</keyword>
<organism evidence="6 7">
    <name type="scientific">Schistosoma mattheei</name>
    <dbReference type="NCBI Taxonomy" id="31246"/>
    <lineage>
        <taxon>Eukaryota</taxon>
        <taxon>Metazoa</taxon>
        <taxon>Spiralia</taxon>
        <taxon>Lophotrochozoa</taxon>
        <taxon>Platyhelminthes</taxon>
        <taxon>Trematoda</taxon>
        <taxon>Digenea</taxon>
        <taxon>Strigeidida</taxon>
        <taxon>Schistosomatoidea</taxon>
        <taxon>Schistosomatidae</taxon>
        <taxon>Schistosoma</taxon>
    </lineage>
</organism>
<proteinExistence type="predicted"/>
<evidence type="ECO:0000313" key="7">
    <source>
        <dbReference type="Proteomes" id="UP000269396"/>
    </source>
</evidence>
<keyword evidence="1" id="KW-0479">Metal-binding</keyword>
<dbReference type="PANTHER" id="PTHR12547">
    <property type="entry name" value="CCCH ZINC FINGER/TIS11-RELATED"/>
    <property type="match status" value="1"/>
</dbReference>
<evidence type="ECO:0000313" key="6">
    <source>
        <dbReference type="EMBL" id="VDP55858.1"/>
    </source>
</evidence>
<protein>
    <recommendedName>
        <fullName evidence="5">C3H1-type domain-containing protein</fullName>
    </recommendedName>
</protein>
<dbReference type="GO" id="GO:0003729">
    <property type="term" value="F:mRNA binding"/>
    <property type="evidence" value="ECO:0007669"/>
    <property type="project" value="InterPro"/>
</dbReference>
<dbReference type="GO" id="GO:0008270">
    <property type="term" value="F:zinc ion binding"/>
    <property type="evidence" value="ECO:0007669"/>
    <property type="project" value="UniProtKB-KW"/>
</dbReference>
<gene>
    <name evidence="6" type="ORF">SMTD_LOCUS10751</name>
</gene>
<reference evidence="6 7" key="1">
    <citation type="submission" date="2018-11" db="EMBL/GenBank/DDBJ databases">
        <authorList>
            <consortium name="Pathogen Informatics"/>
        </authorList>
    </citation>
    <scope>NUCLEOTIDE SEQUENCE [LARGE SCALE GENOMIC DNA]</scope>
    <source>
        <strain>Denwood</strain>
        <strain evidence="7">Zambia</strain>
    </source>
</reference>
<dbReference type="InterPro" id="IPR000571">
    <property type="entry name" value="Znf_CCCH"/>
</dbReference>
<evidence type="ECO:0000256" key="1">
    <source>
        <dbReference type="ARBA" id="ARBA00022723"/>
    </source>
</evidence>
<dbReference type="AlphaFoldDB" id="A0A183P8R5"/>
<dbReference type="InterPro" id="IPR045877">
    <property type="entry name" value="ZFP36-like"/>
</dbReference>
<accession>A0A183P8R5</accession>
<feature type="domain" description="C3H1-type" evidence="5">
    <location>
        <begin position="175"/>
        <end position="204"/>
    </location>
</feature>
<dbReference type="FunFam" id="4.10.1000.10:FF:000001">
    <property type="entry name" value="zinc finger CCCH domain-containing protein 15-like"/>
    <property type="match status" value="1"/>
</dbReference>
<name>A0A183P8R5_9TREM</name>
<dbReference type="PROSITE" id="PS50103">
    <property type="entry name" value="ZF_C3H1"/>
    <property type="match status" value="2"/>
</dbReference>
<dbReference type="PANTHER" id="PTHR12547:SF18">
    <property type="entry name" value="PROTEIN TIS11"/>
    <property type="match status" value="1"/>
</dbReference>
<evidence type="ECO:0000256" key="4">
    <source>
        <dbReference type="ARBA" id="ARBA00022833"/>
    </source>
</evidence>
<evidence type="ECO:0000259" key="5">
    <source>
        <dbReference type="PROSITE" id="PS50103"/>
    </source>
</evidence>
<keyword evidence="7" id="KW-1185">Reference proteome</keyword>
<dbReference type="STRING" id="31246.A0A183P8R5"/>
<evidence type="ECO:0000256" key="3">
    <source>
        <dbReference type="ARBA" id="ARBA00022771"/>
    </source>
</evidence>
<dbReference type="Proteomes" id="UP000269396">
    <property type="component" value="Unassembled WGS sequence"/>
</dbReference>
<dbReference type="Gene3D" id="4.10.1000.10">
    <property type="entry name" value="Zinc finger, CCCH-type"/>
    <property type="match status" value="2"/>
</dbReference>
<feature type="domain" description="C3H1-type" evidence="5">
    <location>
        <begin position="214"/>
        <end position="242"/>
    </location>
</feature>
<dbReference type="Pfam" id="PF00642">
    <property type="entry name" value="zf-CCCH"/>
    <property type="match status" value="2"/>
</dbReference>
<sequence>MERNNTINDFSLYNENINDKPNINDKSNINKGSSLVKQLKQTIENIPKTTNHINQLMHYYTPNQKQLDDLQKELEKHTKAVQNETYKNLYLNDHNLKNSILKQSILEQFNNSIDKNKMINLNDQNIENHLENSEIYYSIVNDHYYSSIKLNYLDQNYIQKYDTENCIIPSKSRHYKTELCKRYLNSSNGDCSYGNKCQFAHGINELRFAPRHPRYKTEICYSYHVFGTCNYGRRCDFIHDEPLEKLILIRLQNQLFQAYRKSHPHVQEVRLIELLGLKEDNWESLKVLSSALYDEKTFHSNDDNFSVITNNEL</sequence>
<keyword evidence="4" id="KW-0862">Zinc</keyword>
<keyword evidence="3" id="KW-0863">Zinc-finger</keyword>
<dbReference type="SMART" id="SM00356">
    <property type="entry name" value="ZnF_C3H1"/>
    <property type="match status" value="2"/>
</dbReference>
<dbReference type="SUPFAM" id="SSF90229">
    <property type="entry name" value="CCCH zinc finger"/>
    <property type="match status" value="2"/>
</dbReference>
<dbReference type="InterPro" id="IPR036855">
    <property type="entry name" value="Znf_CCCH_sf"/>
</dbReference>